<evidence type="ECO:0000313" key="7">
    <source>
        <dbReference type="Proteomes" id="UP000001683"/>
    </source>
</evidence>
<evidence type="ECO:0000313" key="6">
    <source>
        <dbReference type="EMBL" id="ACB85779.1"/>
    </source>
</evidence>
<comment type="cofactor">
    <cofactor evidence="1">
        <name>thiamine diphosphate</name>
        <dbReference type="ChEBI" id="CHEBI:58937"/>
    </cofactor>
</comment>
<dbReference type="InterPro" id="IPR033248">
    <property type="entry name" value="Transketolase_C"/>
</dbReference>
<dbReference type="InterPro" id="IPR020826">
    <property type="entry name" value="Transketolase_BS"/>
</dbReference>
<organism evidence="6 7">
    <name type="scientific">Natranaerobius thermophilus (strain ATCC BAA-1301 / DSM 18059 / JW/NM-WN-LF)</name>
    <dbReference type="NCBI Taxonomy" id="457570"/>
    <lineage>
        <taxon>Bacteria</taxon>
        <taxon>Bacillati</taxon>
        <taxon>Bacillota</taxon>
        <taxon>Clostridia</taxon>
        <taxon>Natranaerobiales</taxon>
        <taxon>Natranaerobiaceae</taxon>
        <taxon>Natranaerobius</taxon>
    </lineage>
</organism>
<dbReference type="SUPFAM" id="SSF52922">
    <property type="entry name" value="TK C-terminal domain-like"/>
    <property type="match status" value="1"/>
</dbReference>
<dbReference type="PANTHER" id="PTHR43825">
    <property type="entry name" value="PYRUVATE DEHYDROGENASE E1 COMPONENT"/>
    <property type="match status" value="1"/>
</dbReference>
<keyword evidence="4" id="KW-0786">Thiamine pyrophosphate</keyword>
<evidence type="ECO:0000256" key="3">
    <source>
        <dbReference type="ARBA" id="ARBA00022679"/>
    </source>
</evidence>
<dbReference type="SUPFAM" id="SSF52518">
    <property type="entry name" value="Thiamin diphosphate-binding fold (THDP-binding)"/>
    <property type="match status" value="1"/>
</dbReference>
<dbReference type="Gene3D" id="3.40.50.920">
    <property type="match status" value="1"/>
</dbReference>
<dbReference type="PANTHER" id="PTHR43825:SF1">
    <property type="entry name" value="TRANSKETOLASE-LIKE PYRIMIDINE-BINDING DOMAIN-CONTAINING PROTEIN"/>
    <property type="match status" value="1"/>
</dbReference>
<keyword evidence="7" id="KW-1185">Reference proteome</keyword>
<feature type="domain" description="Transketolase-like pyrimidine-binding" evidence="5">
    <location>
        <begin position="8"/>
        <end position="173"/>
    </location>
</feature>
<dbReference type="InterPro" id="IPR005475">
    <property type="entry name" value="Transketolase-like_Pyr-bd"/>
</dbReference>
<dbReference type="HOGENOM" id="CLU_009227_1_1_9"/>
<dbReference type="STRING" id="457570.Nther_2213"/>
<keyword evidence="3" id="KW-0808">Transferase</keyword>
<dbReference type="InterPro" id="IPR051157">
    <property type="entry name" value="PDH/Transketolase"/>
</dbReference>
<comment type="similarity">
    <text evidence="2">Belongs to the transketolase family.</text>
</comment>
<dbReference type="SMART" id="SM00861">
    <property type="entry name" value="Transket_pyr"/>
    <property type="match status" value="1"/>
</dbReference>
<reference evidence="6 7" key="2">
    <citation type="journal article" date="2011" name="J. Bacteriol.">
        <title>Complete genome sequence of the anaerobic, halophilic alkalithermophile Natranaerobius thermophilus JW/NM-WN-LF.</title>
        <authorList>
            <person name="Zhao B."/>
            <person name="Mesbah N.M."/>
            <person name="Dalin E."/>
            <person name="Goodwin L."/>
            <person name="Nolan M."/>
            <person name="Pitluck S."/>
            <person name="Chertkov O."/>
            <person name="Brettin T.S."/>
            <person name="Han J."/>
            <person name="Larimer F.W."/>
            <person name="Land M.L."/>
            <person name="Hauser L."/>
            <person name="Kyrpides N."/>
            <person name="Wiegel J."/>
        </authorList>
    </citation>
    <scope>NUCLEOTIDE SEQUENCE [LARGE SCALE GENOMIC DNA]</scope>
    <source>
        <strain evidence="7">ATCC BAA-1301 / DSM 18059 / JW/NM-WN-LF</strain>
    </source>
</reference>
<dbReference type="FunFam" id="3.40.50.970:FF:000129">
    <property type="entry name" value="Transketolase"/>
    <property type="match status" value="1"/>
</dbReference>
<dbReference type="Pfam" id="PF02779">
    <property type="entry name" value="Transket_pyr"/>
    <property type="match status" value="1"/>
</dbReference>
<dbReference type="GO" id="GO:0016740">
    <property type="term" value="F:transferase activity"/>
    <property type="evidence" value="ECO:0007669"/>
    <property type="project" value="UniProtKB-KW"/>
</dbReference>
<dbReference type="eggNOG" id="COG3958">
    <property type="taxonomic scope" value="Bacteria"/>
</dbReference>
<evidence type="ECO:0000259" key="5">
    <source>
        <dbReference type="SMART" id="SM00861"/>
    </source>
</evidence>
<evidence type="ECO:0000256" key="2">
    <source>
        <dbReference type="ARBA" id="ARBA00007131"/>
    </source>
</evidence>
<dbReference type="Proteomes" id="UP000001683">
    <property type="component" value="Chromosome"/>
</dbReference>
<name>B2A807_NATTJ</name>
<dbReference type="AlphaFoldDB" id="B2A807"/>
<dbReference type="RefSeq" id="WP_012448631.1">
    <property type="nucleotide sequence ID" value="NC_010718.1"/>
</dbReference>
<evidence type="ECO:0000256" key="4">
    <source>
        <dbReference type="ARBA" id="ARBA00023052"/>
    </source>
</evidence>
<dbReference type="KEGG" id="nth:Nther_2213"/>
<sequence length="317" mass="34154">MANIGEKIPTRKAYGETLIELGQERSDIVVLDADLSKSTKTAGFQKEFPERFFNVGISEADLMGTAAGFATTGKTVFASTFAIFATGRAYDQVRNSICYPKLNVKIAATHCGLTVGEDGASHQMLEDMALMRALPNMKVMVPADATSARALVKEAASFKGPCYIRLGRPGVPVIYEEGEQFTIGQGKLLKKGEDVTIVACGHMVERANKAAEELKEQGISAEVLDMYSVKPIDKQLIIDSAKKTGAVVTAEEHNMFGGLGEAVASVLTEKCPVPLRKVAVNDTFGESGKAEDLMDKYGLTSQDIVEQSKNVIKFKQS</sequence>
<gene>
    <name evidence="6" type="ordered locus">Nther_2213</name>
</gene>
<evidence type="ECO:0000256" key="1">
    <source>
        <dbReference type="ARBA" id="ARBA00001964"/>
    </source>
</evidence>
<dbReference type="PROSITE" id="PS00802">
    <property type="entry name" value="TRANSKETOLASE_2"/>
    <property type="match status" value="1"/>
</dbReference>
<dbReference type="FunCoup" id="B2A807">
    <property type="interactions" value="320"/>
</dbReference>
<dbReference type="OrthoDB" id="8732661at2"/>
<dbReference type="InterPro" id="IPR029061">
    <property type="entry name" value="THDP-binding"/>
</dbReference>
<dbReference type="InterPro" id="IPR009014">
    <property type="entry name" value="Transketo_C/PFOR_II"/>
</dbReference>
<accession>B2A807</accession>
<dbReference type="EMBL" id="CP001034">
    <property type="protein sequence ID" value="ACB85779.1"/>
    <property type="molecule type" value="Genomic_DNA"/>
</dbReference>
<protein>
    <submittedName>
        <fullName evidence="6">Transketolase subunit B</fullName>
    </submittedName>
</protein>
<dbReference type="CDD" id="cd07033">
    <property type="entry name" value="TPP_PYR_DXS_TK_like"/>
    <property type="match status" value="1"/>
</dbReference>
<reference evidence="6 7" key="1">
    <citation type="submission" date="2008-04" db="EMBL/GenBank/DDBJ databases">
        <title>Complete sequence of chromosome of Natranaerobius thermophilus JW/NM-WN-LF.</title>
        <authorList>
            <consortium name="US DOE Joint Genome Institute"/>
            <person name="Copeland A."/>
            <person name="Lucas S."/>
            <person name="Lapidus A."/>
            <person name="Glavina del Rio T."/>
            <person name="Dalin E."/>
            <person name="Tice H."/>
            <person name="Bruce D."/>
            <person name="Goodwin L."/>
            <person name="Pitluck S."/>
            <person name="Chertkov O."/>
            <person name="Brettin T."/>
            <person name="Detter J.C."/>
            <person name="Han C."/>
            <person name="Kuske C.R."/>
            <person name="Schmutz J."/>
            <person name="Larimer F."/>
            <person name="Land M."/>
            <person name="Hauser L."/>
            <person name="Kyrpides N."/>
            <person name="Lykidis A."/>
            <person name="Mesbah N.M."/>
            <person name="Wiegel J."/>
        </authorList>
    </citation>
    <scope>NUCLEOTIDE SEQUENCE [LARGE SCALE GENOMIC DNA]</scope>
    <source>
        <strain evidence="7">ATCC BAA-1301 / DSM 18059 / JW/NM-WN-LF</strain>
    </source>
</reference>
<proteinExistence type="inferred from homology"/>
<dbReference type="Pfam" id="PF02780">
    <property type="entry name" value="Transketolase_C"/>
    <property type="match status" value="1"/>
</dbReference>
<dbReference type="InParanoid" id="B2A807"/>
<dbReference type="Gene3D" id="3.40.50.970">
    <property type="match status" value="1"/>
</dbReference>